<feature type="transmembrane region" description="Helical" evidence="8">
    <location>
        <begin position="46"/>
        <end position="66"/>
    </location>
</feature>
<gene>
    <name evidence="9" type="primary">menA_16</name>
    <name evidence="9" type="ORF">SDC9_75872</name>
</gene>
<proteinExistence type="predicted"/>
<evidence type="ECO:0000256" key="3">
    <source>
        <dbReference type="ARBA" id="ARBA00022428"/>
    </source>
</evidence>
<name>A0A644YL09_9ZZZZ</name>
<dbReference type="EMBL" id="VSSQ01005485">
    <property type="protein sequence ID" value="MPM29332.1"/>
    <property type="molecule type" value="Genomic_DNA"/>
</dbReference>
<dbReference type="PIRSF" id="PIRSF005355">
    <property type="entry name" value="UBIAD1"/>
    <property type="match status" value="1"/>
</dbReference>
<dbReference type="GO" id="GO:0042371">
    <property type="term" value="P:vitamin K biosynthetic process"/>
    <property type="evidence" value="ECO:0007669"/>
    <property type="project" value="TreeGrafter"/>
</dbReference>
<dbReference type="EC" id="2.5.1.74" evidence="9"/>
<keyword evidence="3" id="KW-0474">Menaquinone biosynthesis</keyword>
<keyword evidence="7 8" id="KW-0472">Membrane</keyword>
<evidence type="ECO:0000256" key="8">
    <source>
        <dbReference type="SAM" id="Phobius"/>
    </source>
</evidence>
<evidence type="ECO:0000256" key="2">
    <source>
        <dbReference type="ARBA" id="ARBA00004863"/>
    </source>
</evidence>
<dbReference type="UniPathway" id="UPA00079"/>
<dbReference type="PANTHER" id="PTHR13929">
    <property type="entry name" value="1,4-DIHYDROXY-2-NAPHTHOATE OCTAPRENYLTRANSFERASE"/>
    <property type="match status" value="1"/>
</dbReference>
<dbReference type="Gene3D" id="1.10.357.140">
    <property type="entry name" value="UbiA prenyltransferase"/>
    <property type="match status" value="1"/>
</dbReference>
<feature type="transmembrane region" description="Helical" evidence="8">
    <location>
        <begin position="234"/>
        <end position="252"/>
    </location>
</feature>
<dbReference type="CDD" id="cd13962">
    <property type="entry name" value="PT_UbiA_UBIAD1"/>
    <property type="match status" value="1"/>
</dbReference>
<sequence>MVVATLCVDMGTTGFNTFFDYYRGTDNTHYTKEKEKVLVHESVNPLFALLVSMALFGLAGLFGLILASMTSWYLIAVGSVCMLVGFFYTAGPFPISRTPFGELFAGGFLGSVLFLITLFVLEVTLSGQTVLATIPFFLLIAMILSVNNGCDRIGDEASGRKTLSILLGKRYAPVLVGVEGYVAYLASAALAITGIYPWHLLLFLVPSLWIYARSYRQMIRSGMHEELKSRHMGFASRSYVPYCISCMLSFGLEVLRTSSVLPAF</sequence>
<accession>A0A644YL09</accession>
<dbReference type="InterPro" id="IPR026046">
    <property type="entry name" value="UBIAD1"/>
</dbReference>
<comment type="subcellular location">
    <subcellularLocation>
        <location evidence="1">Membrane</location>
        <topology evidence="1">Multi-pass membrane protein</topology>
    </subcellularLocation>
</comment>
<dbReference type="GO" id="GO:0009234">
    <property type="term" value="P:menaquinone biosynthetic process"/>
    <property type="evidence" value="ECO:0007669"/>
    <property type="project" value="UniProtKB-UniPathway"/>
</dbReference>
<keyword evidence="6 8" id="KW-1133">Transmembrane helix</keyword>
<protein>
    <submittedName>
        <fullName evidence="9">1,4-dihydroxy-2-naphthoate octaprenyltransferase</fullName>
        <ecNumber evidence="9">2.5.1.74</ecNumber>
    </submittedName>
</protein>
<keyword evidence="4 9" id="KW-0808">Transferase</keyword>
<evidence type="ECO:0000313" key="9">
    <source>
        <dbReference type="EMBL" id="MPM29332.1"/>
    </source>
</evidence>
<organism evidence="9">
    <name type="scientific">bioreactor metagenome</name>
    <dbReference type="NCBI Taxonomy" id="1076179"/>
    <lineage>
        <taxon>unclassified sequences</taxon>
        <taxon>metagenomes</taxon>
        <taxon>ecological metagenomes</taxon>
    </lineage>
</organism>
<evidence type="ECO:0000256" key="7">
    <source>
        <dbReference type="ARBA" id="ARBA00023136"/>
    </source>
</evidence>
<evidence type="ECO:0000256" key="6">
    <source>
        <dbReference type="ARBA" id="ARBA00022989"/>
    </source>
</evidence>
<evidence type="ECO:0000256" key="4">
    <source>
        <dbReference type="ARBA" id="ARBA00022679"/>
    </source>
</evidence>
<feature type="transmembrane region" description="Helical" evidence="8">
    <location>
        <begin position="196"/>
        <end position="213"/>
    </location>
</feature>
<dbReference type="InterPro" id="IPR044878">
    <property type="entry name" value="UbiA_sf"/>
</dbReference>
<dbReference type="AlphaFoldDB" id="A0A644YL09"/>
<evidence type="ECO:0000256" key="5">
    <source>
        <dbReference type="ARBA" id="ARBA00022692"/>
    </source>
</evidence>
<comment type="pathway">
    <text evidence="2">Quinol/quinone metabolism; menaquinone biosynthesis.</text>
</comment>
<feature type="transmembrane region" description="Helical" evidence="8">
    <location>
        <begin position="72"/>
        <end position="91"/>
    </location>
</feature>
<feature type="transmembrane region" description="Helical" evidence="8">
    <location>
        <begin position="130"/>
        <end position="150"/>
    </location>
</feature>
<feature type="transmembrane region" description="Helical" evidence="8">
    <location>
        <begin position="103"/>
        <end position="124"/>
    </location>
</feature>
<dbReference type="InterPro" id="IPR000537">
    <property type="entry name" value="UbiA_prenyltransferase"/>
</dbReference>
<reference evidence="9" key="1">
    <citation type="submission" date="2019-08" db="EMBL/GenBank/DDBJ databases">
        <authorList>
            <person name="Kucharzyk K."/>
            <person name="Murdoch R.W."/>
            <person name="Higgins S."/>
            <person name="Loffler F."/>
        </authorList>
    </citation>
    <scope>NUCLEOTIDE SEQUENCE</scope>
</reference>
<dbReference type="GO" id="GO:0046428">
    <property type="term" value="F:1,4-dihydroxy-2-naphthoate polyprenyltransferase activity"/>
    <property type="evidence" value="ECO:0007669"/>
    <property type="project" value="UniProtKB-EC"/>
</dbReference>
<evidence type="ECO:0000256" key="1">
    <source>
        <dbReference type="ARBA" id="ARBA00004141"/>
    </source>
</evidence>
<comment type="caution">
    <text evidence="9">The sequence shown here is derived from an EMBL/GenBank/DDBJ whole genome shotgun (WGS) entry which is preliminary data.</text>
</comment>
<dbReference type="PANTHER" id="PTHR13929:SF0">
    <property type="entry name" value="UBIA PRENYLTRANSFERASE DOMAIN-CONTAINING PROTEIN 1"/>
    <property type="match status" value="1"/>
</dbReference>
<dbReference type="GO" id="GO:0016020">
    <property type="term" value="C:membrane"/>
    <property type="evidence" value="ECO:0007669"/>
    <property type="project" value="UniProtKB-SubCell"/>
</dbReference>
<dbReference type="Pfam" id="PF01040">
    <property type="entry name" value="UbiA"/>
    <property type="match status" value="1"/>
</dbReference>
<feature type="transmembrane region" description="Helical" evidence="8">
    <location>
        <begin position="171"/>
        <end position="190"/>
    </location>
</feature>
<keyword evidence="5 8" id="KW-0812">Transmembrane</keyword>